<evidence type="ECO:0000313" key="2">
    <source>
        <dbReference type="Proteomes" id="UP000821837"/>
    </source>
</evidence>
<sequence length="150" mass="16927">MSEPLALDEESALIFRRTQDACDVYLYNEPLQKAVSSSPNLLSSISSSLRSVYRDSWDKHWLVILHYGEELVYVCDSGADHTGMLKGNGYWQDWTIVQGNDYSYKQKQSAVAEKTRECAPPKLKLIAAAKRTQKCAALKQKLVVAAEKLR</sequence>
<proteinExistence type="predicted"/>
<reference evidence="1" key="1">
    <citation type="journal article" date="2020" name="Cell">
        <title>Large-Scale Comparative Analyses of Tick Genomes Elucidate Their Genetic Diversity and Vector Capacities.</title>
        <authorList>
            <consortium name="Tick Genome and Microbiome Consortium (TIGMIC)"/>
            <person name="Jia N."/>
            <person name="Wang J."/>
            <person name="Shi W."/>
            <person name="Du L."/>
            <person name="Sun Y."/>
            <person name="Zhan W."/>
            <person name="Jiang J.F."/>
            <person name="Wang Q."/>
            <person name="Zhang B."/>
            <person name="Ji P."/>
            <person name="Bell-Sakyi L."/>
            <person name="Cui X.M."/>
            <person name="Yuan T.T."/>
            <person name="Jiang B.G."/>
            <person name="Yang W.F."/>
            <person name="Lam T.T."/>
            <person name="Chang Q.C."/>
            <person name="Ding S.J."/>
            <person name="Wang X.J."/>
            <person name="Zhu J.G."/>
            <person name="Ruan X.D."/>
            <person name="Zhao L."/>
            <person name="Wei J.T."/>
            <person name="Ye R.Z."/>
            <person name="Que T.C."/>
            <person name="Du C.H."/>
            <person name="Zhou Y.H."/>
            <person name="Cheng J.X."/>
            <person name="Dai P.F."/>
            <person name="Guo W.B."/>
            <person name="Han X.H."/>
            <person name="Huang E.J."/>
            <person name="Li L.F."/>
            <person name="Wei W."/>
            <person name="Gao Y.C."/>
            <person name="Liu J.Z."/>
            <person name="Shao H.Z."/>
            <person name="Wang X."/>
            <person name="Wang C.C."/>
            <person name="Yang T.C."/>
            <person name="Huo Q.B."/>
            <person name="Li W."/>
            <person name="Chen H.Y."/>
            <person name="Chen S.E."/>
            <person name="Zhou L.G."/>
            <person name="Ni X.B."/>
            <person name="Tian J.H."/>
            <person name="Sheng Y."/>
            <person name="Liu T."/>
            <person name="Pan Y.S."/>
            <person name="Xia L.Y."/>
            <person name="Li J."/>
            <person name="Zhao F."/>
            <person name="Cao W.C."/>
        </authorList>
    </citation>
    <scope>NUCLEOTIDE SEQUENCE</scope>
    <source>
        <strain evidence="1">Rsan-2018</strain>
    </source>
</reference>
<dbReference type="AlphaFoldDB" id="A0A9D4TD10"/>
<reference evidence="1" key="2">
    <citation type="submission" date="2021-09" db="EMBL/GenBank/DDBJ databases">
        <authorList>
            <person name="Jia N."/>
            <person name="Wang J."/>
            <person name="Shi W."/>
            <person name="Du L."/>
            <person name="Sun Y."/>
            <person name="Zhan W."/>
            <person name="Jiang J."/>
            <person name="Wang Q."/>
            <person name="Zhang B."/>
            <person name="Ji P."/>
            <person name="Sakyi L.B."/>
            <person name="Cui X."/>
            <person name="Yuan T."/>
            <person name="Jiang B."/>
            <person name="Yang W."/>
            <person name="Lam T.T.-Y."/>
            <person name="Chang Q."/>
            <person name="Ding S."/>
            <person name="Wang X."/>
            <person name="Zhu J."/>
            <person name="Ruan X."/>
            <person name="Zhao L."/>
            <person name="Wei J."/>
            <person name="Que T."/>
            <person name="Du C."/>
            <person name="Cheng J."/>
            <person name="Dai P."/>
            <person name="Han X."/>
            <person name="Huang E."/>
            <person name="Gao Y."/>
            <person name="Liu J."/>
            <person name="Shao H."/>
            <person name="Ye R."/>
            <person name="Li L."/>
            <person name="Wei W."/>
            <person name="Wang X."/>
            <person name="Wang C."/>
            <person name="Huo Q."/>
            <person name="Li W."/>
            <person name="Guo W."/>
            <person name="Chen H."/>
            <person name="Chen S."/>
            <person name="Zhou L."/>
            <person name="Zhou L."/>
            <person name="Ni X."/>
            <person name="Tian J."/>
            <person name="Zhou Y."/>
            <person name="Sheng Y."/>
            <person name="Liu T."/>
            <person name="Pan Y."/>
            <person name="Xia L."/>
            <person name="Li J."/>
            <person name="Zhao F."/>
            <person name="Cao W."/>
        </authorList>
    </citation>
    <scope>NUCLEOTIDE SEQUENCE</scope>
    <source>
        <strain evidence="1">Rsan-2018</strain>
        <tissue evidence="1">Larvae</tissue>
    </source>
</reference>
<gene>
    <name evidence="1" type="ORF">HPB52_025469</name>
</gene>
<evidence type="ECO:0000313" key="1">
    <source>
        <dbReference type="EMBL" id="KAH7985688.1"/>
    </source>
</evidence>
<comment type="caution">
    <text evidence="1">The sequence shown here is derived from an EMBL/GenBank/DDBJ whole genome shotgun (WGS) entry which is preliminary data.</text>
</comment>
<name>A0A9D4TD10_RHISA</name>
<keyword evidence="2" id="KW-1185">Reference proteome</keyword>
<dbReference type="Proteomes" id="UP000821837">
    <property type="component" value="Unassembled WGS sequence"/>
</dbReference>
<protein>
    <submittedName>
        <fullName evidence="1">Uncharacterized protein</fullName>
    </submittedName>
</protein>
<organism evidence="1 2">
    <name type="scientific">Rhipicephalus sanguineus</name>
    <name type="common">Brown dog tick</name>
    <name type="synonym">Ixodes sanguineus</name>
    <dbReference type="NCBI Taxonomy" id="34632"/>
    <lineage>
        <taxon>Eukaryota</taxon>
        <taxon>Metazoa</taxon>
        <taxon>Ecdysozoa</taxon>
        <taxon>Arthropoda</taxon>
        <taxon>Chelicerata</taxon>
        <taxon>Arachnida</taxon>
        <taxon>Acari</taxon>
        <taxon>Parasitiformes</taxon>
        <taxon>Ixodida</taxon>
        <taxon>Ixodoidea</taxon>
        <taxon>Ixodidae</taxon>
        <taxon>Rhipicephalinae</taxon>
        <taxon>Rhipicephalus</taxon>
        <taxon>Rhipicephalus</taxon>
    </lineage>
</organism>
<accession>A0A9D4TD10</accession>
<dbReference type="EMBL" id="JABSTV010000767">
    <property type="protein sequence ID" value="KAH7985688.1"/>
    <property type="molecule type" value="Genomic_DNA"/>
</dbReference>